<feature type="transmembrane region" description="Helical" evidence="2">
    <location>
        <begin position="43"/>
        <end position="63"/>
    </location>
</feature>
<protein>
    <submittedName>
        <fullName evidence="3">Uncharacterized protein</fullName>
    </submittedName>
</protein>
<feature type="region of interest" description="Disordered" evidence="1">
    <location>
        <begin position="80"/>
        <end position="100"/>
    </location>
</feature>
<evidence type="ECO:0000256" key="1">
    <source>
        <dbReference type="SAM" id="MobiDB-lite"/>
    </source>
</evidence>
<feature type="compositionally biased region" description="Basic and acidic residues" evidence="1">
    <location>
        <begin position="91"/>
        <end position="100"/>
    </location>
</feature>
<evidence type="ECO:0000313" key="3">
    <source>
        <dbReference type="EMBL" id="CAA6827747.1"/>
    </source>
</evidence>
<gene>
    <name evidence="3" type="ORF">HELGO_WM53526</name>
</gene>
<dbReference type="EMBL" id="CACVAQ010000410">
    <property type="protein sequence ID" value="CAA6827747.1"/>
    <property type="molecule type" value="Genomic_DNA"/>
</dbReference>
<keyword evidence="2" id="KW-1133">Transmembrane helix</keyword>
<evidence type="ECO:0000256" key="2">
    <source>
        <dbReference type="SAM" id="Phobius"/>
    </source>
</evidence>
<name>A0A6S6UFI6_9BACT</name>
<accession>A0A6S6UFI6</accession>
<dbReference type="AlphaFoldDB" id="A0A6S6UFI6"/>
<proteinExistence type="predicted"/>
<sequence>MGKEEDKRPFIELSRKERREKARKLIFGDYEDEYLGNIWGWKFSRFSFIGLLLIGGLALYGIYTGKIDLQELDAKEPSSVLENPNPYLDKTPVKDTLKLD</sequence>
<keyword evidence="2" id="KW-0472">Membrane</keyword>
<keyword evidence="2" id="KW-0812">Transmembrane</keyword>
<organism evidence="3">
    <name type="scientific">uncultured Aureispira sp</name>
    <dbReference type="NCBI Taxonomy" id="1331704"/>
    <lineage>
        <taxon>Bacteria</taxon>
        <taxon>Pseudomonadati</taxon>
        <taxon>Bacteroidota</taxon>
        <taxon>Saprospiria</taxon>
        <taxon>Saprospirales</taxon>
        <taxon>Saprospiraceae</taxon>
        <taxon>Aureispira</taxon>
        <taxon>environmental samples</taxon>
    </lineage>
</organism>
<reference evidence="3" key="1">
    <citation type="submission" date="2020-01" db="EMBL/GenBank/DDBJ databases">
        <authorList>
            <person name="Meier V. D."/>
            <person name="Meier V D."/>
        </authorList>
    </citation>
    <scope>NUCLEOTIDE SEQUENCE</scope>
    <source>
        <strain evidence="3">HLG_WM_MAG_10</strain>
    </source>
</reference>